<dbReference type="Gene3D" id="3.30.505.10">
    <property type="entry name" value="SH2 domain"/>
    <property type="match status" value="1"/>
</dbReference>
<gene>
    <name evidence="9" type="primary">LOC116291222</name>
</gene>
<evidence type="ECO:0000256" key="1">
    <source>
        <dbReference type="ARBA" id="ARBA00022443"/>
    </source>
</evidence>
<dbReference type="Gene3D" id="2.30.30.40">
    <property type="entry name" value="SH3 Domains"/>
    <property type="match status" value="2"/>
</dbReference>
<dbReference type="InterPro" id="IPR036028">
    <property type="entry name" value="SH3-like_dom_sf"/>
</dbReference>
<accession>A0A6P8HNM5</accession>
<evidence type="ECO:0000313" key="9">
    <source>
        <dbReference type="RefSeq" id="XP_031554222.1"/>
    </source>
</evidence>
<dbReference type="GeneID" id="116291222"/>
<dbReference type="SMART" id="SM00326">
    <property type="entry name" value="SH3"/>
    <property type="match status" value="2"/>
</dbReference>
<keyword evidence="3 4" id="KW-0727">SH2 domain</keyword>
<evidence type="ECO:0000256" key="3">
    <source>
        <dbReference type="ARBA" id="ARBA00022999"/>
    </source>
</evidence>
<evidence type="ECO:0000256" key="5">
    <source>
        <dbReference type="PROSITE-ProRule" id="PRU00192"/>
    </source>
</evidence>
<dbReference type="FunCoup" id="A0A6P8HNM5">
    <property type="interactions" value="2948"/>
</dbReference>
<evidence type="ECO:0000313" key="8">
    <source>
        <dbReference type="Proteomes" id="UP000515163"/>
    </source>
</evidence>
<evidence type="ECO:0000256" key="2">
    <source>
        <dbReference type="ARBA" id="ARBA00022737"/>
    </source>
</evidence>
<dbReference type="PRINTS" id="PR00452">
    <property type="entry name" value="SH3DOMAIN"/>
</dbReference>
<feature type="domain" description="SH2" evidence="6">
    <location>
        <begin position="60"/>
        <end position="152"/>
    </location>
</feature>
<organism evidence="8 9">
    <name type="scientific">Actinia tenebrosa</name>
    <name type="common">Australian red waratah sea anemone</name>
    <dbReference type="NCBI Taxonomy" id="6105"/>
    <lineage>
        <taxon>Eukaryota</taxon>
        <taxon>Metazoa</taxon>
        <taxon>Cnidaria</taxon>
        <taxon>Anthozoa</taxon>
        <taxon>Hexacorallia</taxon>
        <taxon>Actiniaria</taxon>
        <taxon>Actiniidae</taxon>
        <taxon>Actinia</taxon>
    </lineage>
</organism>
<evidence type="ECO:0000256" key="4">
    <source>
        <dbReference type="PROSITE-ProRule" id="PRU00191"/>
    </source>
</evidence>
<evidence type="ECO:0000259" key="6">
    <source>
        <dbReference type="PROSITE" id="PS50001"/>
    </source>
</evidence>
<dbReference type="AlphaFoldDB" id="A0A6P8HNM5"/>
<dbReference type="FunFam" id="3.30.505.10:FF:000022">
    <property type="entry name" value="Growth factor receptor-bound protein 2"/>
    <property type="match status" value="1"/>
</dbReference>
<dbReference type="PROSITE" id="PS50001">
    <property type="entry name" value="SH2"/>
    <property type="match status" value="1"/>
</dbReference>
<dbReference type="OrthoDB" id="10255964at2759"/>
<dbReference type="PRINTS" id="PR00401">
    <property type="entry name" value="SH2DOMAIN"/>
</dbReference>
<keyword evidence="8" id="KW-1185">Reference proteome</keyword>
<dbReference type="CDD" id="cd11804">
    <property type="entry name" value="SH3_GRB2_like_N"/>
    <property type="match status" value="1"/>
</dbReference>
<evidence type="ECO:0000259" key="7">
    <source>
        <dbReference type="PROSITE" id="PS50002"/>
    </source>
</evidence>
<dbReference type="Proteomes" id="UP000515163">
    <property type="component" value="Unplaced"/>
</dbReference>
<dbReference type="InterPro" id="IPR001452">
    <property type="entry name" value="SH3_domain"/>
</dbReference>
<name>A0A6P8HNM5_ACTTE</name>
<dbReference type="PROSITE" id="PS50002">
    <property type="entry name" value="SH3"/>
    <property type="match status" value="2"/>
</dbReference>
<keyword evidence="2" id="KW-0677">Repeat</keyword>
<protein>
    <submittedName>
        <fullName evidence="9">Growth factor receptor-bound protein 2-like</fullName>
    </submittedName>
</protein>
<feature type="domain" description="SH3" evidence="7">
    <location>
        <begin position="1"/>
        <end position="58"/>
    </location>
</feature>
<dbReference type="PANTHER" id="PTHR46037">
    <property type="entry name" value="PROTEIN ENHANCER OF SEVENLESS 2B"/>
    <property type="match status" value="1"/>
</dbReference>
<dbReference type="InterPro" id="IPR000980">
    <property type="entry name" value="SH2"/>
</dbReference>
<dbReference type="SUPFAM" id="SSF50044">
    <property type="entry name" value="SH3-domain"/>
    <property type="match status" value="2"/>
</dbReference>
<dbReference type="Pfam" id="PF00018">
    <property type="entry name" value="SH3_1"/>
    <property type="match status" value="2"/>
</dbReference>
<dbReference type="CDD" id="cd09941">
    <property type="entry name" value="SH2_Grb2_like"/>
    <property type="match status" value="1"/>
</dbReference>
<dbReference type="InterPro" id="IPR036860">
    <property type="entry name" value="SH2_dom_sf"/>
</dbReference>
<dbReference type="Pfam" id="PF00017">
    <property type="entry name" value="SH2"/>
    <property type="match status" value="1"/>
</dbReference>
<dbReference type="SUPFAM" id="SSF55550">
    <property type="entry name" value="SH2 domain"/>
    <property type="match status" value="1"/>
</dbReference>
<dbReference type="InterPro" id="IPR043539">
    <property type="entry name" value="Grb2-like"/>
</dbReference>
<dbReference type="InParanoid" id="A0A6P8HNM5"/>
<dbReference type="KEGG" id="aten:116291222"/>
<dbReference type="RefSeq" id="XP_031554222.1">
    <property type="nucleotide sequence ID" value="XM_031698362.1"/>
</dbReference>
<sequence>MEAVSKHDFTATADDELSFKKGAILKIIKFDDDDNWYTAELNGKPGLVPANYIELKPYNWYHGKISRKNAEHLLMKQKFDGAFLIRESESTPGDFSLSVKFQGNVQHFKVLRDGAGKYFLWVVKFNSLNELVDYHRTSSVSRSQTIYLKDMAGDNPSEERYTAAYDFSPEEEGELYFKKGDIIVVIDKEDVNWWKGKNTSTGNIGLFPANYVRK</sequence>
<keyword evidence="1 5" id="KW-0728">SH3 domain</keyword>
<reference evidence="9" key="1">
    <citation type="submission" date="2025-08" db="UniProtKB">
        <authorList>
            <consortium name="RefSeq"/>
        </authorList>
    </citation>
    <scope>IDENTIFICATION</scope>
    <source>
        <tissue evidence="9">Tentacle</tissue>
    </source>
</reference>
<dbReference type="SMART" id="SM00252">
    <property type="entry name" value="SH2"/>
    <property type="match status" value="1"/>
</dbReference>
<proteinExistence type="predicted"/>
<feature type="domain" description="SH3" evidence="7">
    <location>
        <begin position="156"/>
        <end position="214"/>
    </location>
</feature>